<dbReference type="Proteomes" id="UP000072421">
    <property type="component" value="Chromosome"/>
</dbReference>
<dbReference type="EMBL" id="CP013232">
    <property type="protein sequence ID" value="AMO97814.1"/>
    <property type="molecule type" value="Genomic_DNA"/>
</dbReference>
<proteinExistence type="predicted"/>
<dbReference type="PATRIC" id="fig|158899.10.peg.5167"/>
<protein>
    <submittedName>
        <fullName evidence="1">Uncharacterized protein</fullName>
    </submittedName>
</protein>
<organism evidence="1">
    <name type="scientific">Collimonas fungivorans</name>
    <dbReference type="NCBI Taxonomy" id="158899"/>
    <lineage>
        <taxon>Bacteria</taxon>
        <taxon>Pseudomonadati</taxon>
        <taxon>Pseudomonadota</taxon>
        <taxon>Betaproteobacteria</taxon>
        <taxon>Burkholderiales</taxon>
        <taxon>Oxalobacteraceae</taxon>
        <taxon>Collimonas</taxon>
    </lineage>
</organism>
<reference evidence="1 2" key="1">
    <citation type="submission" date="2015-11" db="EMBL/GenBank/DDBJ databases">
        <title>Exploring the genomic traits of fungus-feeding bacterial genus Collimonas.</title>
        <authorList>
            <person name="Song C."/>
            <person name="Schmidt R."/>
            <person name="de Jager V."/>
            <person name="Krzyzanowska D."/>
            <person name="Jongedijk E."/>
            <person name="Cankar K."/>
            <person name="Beekwilder J."/>
            <person name="van Veen A."/>
            <person name="de Boer W."/>
            <person name="van Veen J.A."/>
            <person name="Garbeva P."/>
        </authorList>
    </citation>
    <scope>NUCLEOTIDE SEQUENCE [LARGE SCALE GENOMIC DNA]</scope>
    <source>
        <strain evidence="1 2">Ter6</strain>
    </source>
</reference>
<accession>A0A127PJL3</accession>
<name>A0A127PJL3_9BURK</name>
<sequence length="38" mass="4328">MARSPSELDRQVTWRDSGRVTCFFHSSFIEVHDSAGQS</sequence>
<dbReference type="AlphaFoldDB" id="A0A127PJL3"/>
<gene>
    <name evidence="1" type="ORF">CFter6_5247</name>
</gene>
<evidence type="ECO:0000313" key="2">
    <source>
        <dbReference type="Proteomes" id="UP000072421"/>
    </source>
</evidence>
<evidence type="ECO:0000313" key="1">
    <source>
        <dbReference type="EMBL" id="AMO97814.1"/>
    </source>
</evidence>